<dbReference type="Pfam" id="PF17928">
    <property type="entry name" value="TetR_C_22"/>
    <property type="match status" value="1"/>
</dbReference>
<evidence type="ECO:0000313" key="6">
    <source>
        <dbReference type="EMBL" id="RVX38814.1"/>
    </source>
</evidence>
<dbReference type="Gene3D" id="1.10.357.10">
    <property type="entry name" value="Tetracycline Repressor, domain 2"/>
    <property type="match status" value="1"/>
</dbReference>
<evidence type="ECO:0000256" key="2">
    <source>
        <dbReference type="ARBA" id="ARBA00023125"/>
    </source>
</evidence>
<keyword evidence="3" id="KW-0804">Transcription</keyword>
<proteinExistence type="predicted"/>
<name>A0A438LZ24_9ACTN</name>
<dbReference type="SUPFAM" id="SSF46689">
    <property type="entry name" value="Homeodomain-like"/>
    <property type="match status" value="1"/>
</dbReference>
<keyword evidence="1" id="KW-0805">Transcription regulation</keyword>
<organism evidence="6 7">
    <name type="scientific">Nonomuraea polychroma</name>
    <dbReference type="NCBI Taxonomy" id="46176"/>
    <lineage>
        <taxon>Bacteria</taxon>
        <taxon>Bacillati</taxon>
        <taxon>Actinomycetota</taxon>
        <taxon>Actinomycetes</taxon>
        <taxon>Streptosporangiales</taxon>
        <taxon>Streptosporangiaceae</taxon>
        <taxon>Nonomuraea</taxon>
    </lineage>
</organism>
<dbReference type="OrthoDB" id="9816320at2"/>
<dbReference type="EMBL" id="SAUN01000001">
    <property type="protein sequence ID" value="RVX38814.1"/>
    <property type="molecule type" value="Genomic_DNA"/>
</dbReference>
<evidence type="ECO:0000256" key="1">
    <source>
        <dbReference type="ARBA" id="ARBA00023015"/>
    </source>
</evidence>
<dbReference type="GO" id="GO:0000976">
    <property type="term" value="F:transcription cis-regulatory region binding"/>
    <property type="evidence" value="ECO:0007669"/>
    <property type="project" value="TreeGrafter"/>
</dbReference>
<keyword evidence="2 4" id="KW-0238">DNA-binding</keyword>
<dbReference type="InterPro" id="IPR050109">
    <property type="entry name" value="HTH-type_TetR-like_transc_reg"/>
</dbReference>
<dbReference type="InterPro" id="IPR041674">
    <property type="entry name" value="TetR_C_22"/>
</dbReference>
<gene>
    <name evidence="6" type="ORF">EDD27_1142</name>
</gene>
<reference evidence="6 7" key="1">
    <citation type="submission" date="2019-01" db="EMBL/GenBank/DDBJ databases">
        <title>Sequencing the genomes of 1000 actinobacteria strains.</title>
        <authorList>
            <person name="Klenk H.-P."/>
        </authorList>
    </citation>
    <scope>NUCLEOTIDE SEQUENCE [LARGE SCALE GENOMIC DNA]</scope>
    <source>
        <strain evidence="6 7">DSM 43925</strain>
    </source>
</reference>
<accession>A0A438LZ24</accession>
<dbReference type="PANTHER" id="PTHR30055">
    <property type="entry name" value="HTH-TYPE TRANSCRIPTIONAL REGULATOR RUTR"/>
    <property type="match status" value="1"/>
</dbReference>
<feature type="domain" description="HTH tetR-type" evidence="5">
    <location>
        <begin position="16"/>
        <end position="76"/>
    </location>
</feature>
<dbReference type="Pfam" id="PF00440">
    <property type="entry name" value="TetR_N"/>
    <property type="match status" value="1"/>
</dbReference>
<dbReference type="AlphaFoldDB" id="A0A438LZ24"/>
<feature type="DNA-binding region" description="H-T-H motif" evidence="4">
    <location>
        <begin position="39"/>
        <end position="58"/>
    </location>
</feature>
<evidence type="ECO:0000256" key="3">
    <source>
        <dbReference type="ARBA" id="ARBA00023163"/>
    </source>
</evidence>
<dbReference type="Proteomes" id="UP000284824">
    <property type="component" value="Unassembled WGS sequence"/>
</dbReference>
<keyword evidence="7" id="KW-1185">Reference proteome</keyword>
<evidence type="ECO:0000313" key="7">
    <source>
        <dbReference type="Proteomes" id="UP000284824"/>
    </source>
</evidence>
<dbReference type="RefSeq" id="WP_127931394.1">
    <property type="nucleotide sequence ID" value="NZ_SAUN01000001.1"/>
</dbReference>
<dbReference type="PANTHER" id="PTHR30055:SF234">
    <property type="entry name" value="HTH-TYPE TRANSCRIPTIONAL REGULATOR BETI"/>
    <property type="match status" value="1"/>
</dbReference>
<protein>
    <submittedName>
        <fullName evidence="6">TetR family transcriptional regulator</fullName>
    </submittedName>
</protein>
<evidence type="ECO:0000256" key="4">
    <source>
        <dbReference type="PROSITE-ProRule" id="PRU00335"/>
    </source>
</evidence>
<dbReference type="PRINTS" id="PR00455">
    <property type="entry name" value="HTHTETR"/>
</dbReference>
<dbReference type="PROSITE" id="PS50977">
    <property type="entry name" value="HTH_TETR_2"/>
    <property type="match status" value="1"/>
</dbReference>
<dbReference type="InterPro" id="IPR009057">
    <property type="entry name" value="Homeodomain-like_sf"/>
</dbReference>
<dbReference type="GO" id="GO:0003700">
    <property type="term" value="F:DNA-binding transcription factor activity"/>
    <property type="evidence" value="ECO:0007669"/>
    <property type="project" value="TreeGrafter"/>
</dbReference>
<evidence type="ECO:0000259" key="5">
    <source>
        <dbReference type="PROSITE" id="PS50977"/>
    </source>
</evidence>
<comment type="caution">
    <text evidence="6">The sequence shown here is derived from an EMBL/GenBank/DDBJ whole genome shotgun (WGS) entry which is preliminary data.</text>
</comment>
<dbReference type="InterPro" id="IPR001647">
    <property type="entry name" value="HTH_TetR"/>
</dbReference>
<sequence length="226" mass="25059">MHNPGLRRRPVQKRSIERFERILDACTQLLDEVGLDALTTLEVARRARVPSGTIYQFFDGKPGLLCELALRNLELLLVRLRRRMVEETAVTWPRAAEIVLMETVEMRRTVPGFTVVDFADTRPGGSTFLPPGKVEEGGDVLAERLYHFALDEAGLPPLPDSYRVMRLAIQITAASLQLAFTADPEGDPAMIEQGRRVLRAYFADLSGADEPATAAHTRSGVSGMSR</sequence>